<reference evidence="6 7" key="1">
    <citation type="journal article" date="2014" name="Nat. Commun.">
        <title>Molecular traces of alternative social organization in a termite genome.</title>
        <authorList>
            <person name="Terrapon N."/>
            <person name="Li C."/>
            <person name="Robertson H.M."/>
            <person name="Ji L."/>
            <person name="Meng X."/>
            <person name="Booth W."/>
            <person name="Chen Z."/>
            <person name="Childers C.P."/>
            <person name="Glastad K.M."/>
            <person name="Gokhale K."/>
            <person name="Gowin J."/>
            <person name="Gronenberg W."/>
            <person name="Hermansen R.A."/>
            <person name="Hu H."/>
            <person name="Hunt B.G."/>
            <person name="Huylmans A.K."/>
            <person name="Khalil S.M."/>
            <person name="Mitchell R.D."/>
            <person name="Munoz-Torres M.C."/>
            <person name="Mustard J.A."/>
            <person name="Pan H."/>
            <person name="Reese J.T."/>
            <person name="Scharf M.E."/>
            <person name="Sun F."/>
            <person name="Vogel H."/>
            <person name="Xiao J."/>
            <person name="Yang W."/>
            <person name="Yang Z."/>
            <person name="Yang Z."/>
            <person name="Zhou J."/>
            <person name="Zhu J."/>
            <person name="Brent C.S."/>
            <person name="Elsik C.G."/>
            <person name="Goodisman M.A."/>
            <person name="Liberles D.A."/>
            <person name="Roe R.M."/>
            <person name="Vargo E.L."/>
            <person name="Vilcinskas A."/>
            <person name="Wang J."/>
            <person name="Bornberg-Bauer E."/>
            <person name="Korb J."/>
            <person name="Zhang G."/>
            <person name="Liebig J."/>
        </authorList>
    </citation>
    <scope>NUCLEOTIDE SEQUENCE [LARGE SCALE GENOMIC DNA]</scope>
    <source>
        <tissue evidence="6">Whole organism</tissue>
    </source>
</reference>
<evidence type="ECO:0000259" key="5">
    <source>
        <dbReference type="SMART" id="SM00737"/>
    </source>
</evidence>
<gene>
    <name evidence="6" type="ORF">L798_03398</name>
</gene>
<feature type="domain" description="MD-2-related lipid-recognition" evidence="5">
    <location>
        <begin position="293"/>
        <end position="409"/>
    </location>
</feature>
<dbReference type="EMBL" id="KK852540">
    <property type="protein sequence ID" value="KDR21779.1"/>
    <property type="molecule type" value="Genomic_DNA"/>
</dbReference>
<name>A0A067RPX0_ZOONE</name>
<dbReference type="FunFam" id="2.60.40.770:FF:000001">
    <property type="entry name" value="NPC intracellular cholesterol transporter 2"/>
    <property type="match status" value="1"/>
</dbReference>
<evidence type="ECO:0000256" key="2">
    <source>
        <dbReference type="ARBA" id="ARBA00006370"/>
    </source>
</evidence>
<keyword evidence="7" id="KW-1185">Reference proteome</keyword>
<dbReference type="GO" id="GO:0005576">
    <property type="term" value="C:extracellular region"/>
    <property type="evidence" value="ECO:0007669"/>
    <property type="project" value="UniProtKB-SubCell"/>
</dbReference>
<feature type="region of interest" description="Disordered" evidence="4">
    <location>
        <begin position="396"/>
        <end position="416"/>
    </location>
</feature>
<dbReference type="eggNOG" id="KOG4063">
    <property type="taxonomic scope" value="Eukaryota"/>
</dbReference>
<keyword evidence="3" id="KW-0964">Secreted</keyword>
<evidence type="ECO:0000256" key="1">
    <source>
        <dbReference type="ARBA" id="ARBA00004613"/>
    </source>
</evidence>
<dbReference type="AlphaFoldDB" id="A0A067RPX0"/>
<sequence length="416" mass="46719">MAQTRAVCKYIDLQSYWNKKKSGFGRVRAKYLKINFGLEPNALRAGSSEILKFRPLKASTSRDVWTMMHDDKSELGVQQIPRKSATSKASTQASNEHLTQPEYFKSALSNKKDQEERQLQTTVGLKWDEDSSARTVELFTRETCLLPVRMKSVVGTLLAVAFVITSTKSSPVQNCSDKSTLRLSSDSQDSIISSKRADLTAGTNTYTSSNTIPYISLGQLRQGRTKYAKRNAKHTDKPNGRLKSNWLNWDLNARGHIIMRKSTRTGQISRIQSIVMYWVVTPSNLKGGLQEHPDNYKISDCERAPCRLRKNSNIELEFKFTSDVDAPSLKNNVYAKIVGIPFPFIGVDGTDACPQIYLPDGSKAGCPLKAGQDYVYKNSFKVLEIYPKVQLQAQGSKDKSNQFPESVAHVRQTDIR</sequence>
<dbReference type="Gene3D" id="2.60.40.770">
    <property type="match status" value="1"/>
</dbReference>
<dbReference type="Proteomes" id="UP000027135">
    <property type="component" value="Unassembled WGS sequence"/>
</dbReference>
<organism evidence="6 7">
    <name type="scientific">Zootermopsis nevadensis</name>
    <name type="common">Dampwood termite</name>
    <dbReference type="NCBI Taxonomy" id="136037"/>
    <lineage>
        <taxon>Eukaryota</taxon>
        <taxon>Metazoa</taxon>
        <taxon>Ecdysozoa</taxon>
        <taxon>Arthropoda</taxon>
        <taxon>Hexapoda</taxon>
        <taxon>Insecta</taxon>
        <taxon>Pterygota</taxon>
        <taxon>Neoptera</taxon>
        <taxon>Polyneoptera</taxon>
        <taxon>Dictyoptera</taxon>
        <taxon>Blattodea</taxon>
        <taxon>Blattoidea</taxon>
        <taxon>Termitoidae</taxon>
        <taxon>Termopsidae</taxon>
        <taxon>Zootermopsis</taxon>
    </lineage>
</organism>
<dbReference type="InterPro" id="IPR014756">
    <property type="entry name" value="Ig_E-set"/>
</dbReference>
<evidence type="ECO:0000256" key="3">
    <source>
        <dbReference type="ARBA" id="ARBA00022525"/>
    </source>
</evidence>
<comment type="subcellular location">
    <subcellularLocation>
        <location evidence="1">Secreted</location>
    </subcellularLocation>
</comment>
<feature type="region of interest" description="Disordered" evidence="4">
    <location>
        <begin position="76"/>
        <end position="96"/>
    </location>
</feature>
<evidence type="ECO:0000256" key="4">
    <source>
        <dbReference type="SAM" id="MobiDB-lite"/>
    </source>
</evidence>
<evidence type="ECO:0000313" key="7">
    <source>
        <dbReference type="Proteomes" id="UP000027135"/>
    </source>
</evidence>
<feature type="compositionally biased region" description="Low complexity" evidence="4">
    <location>
        <begin position="83"/>
        <end position="94"/>
    </location>
</feature>
<evidence type="ECO:0000313" key="6">
    <source>
        <dbReference type="EMBL" id="KDR21779.1"/>
    </source>
</evidence>
<dbReference type="InterPro" id="IPR003172">
    <property type="entry name" value="ML_dom"/>
</dbReference>
<protein>
    <submittedName>
        <fullName evidence="6">Epididymal secretory protein E1</fullName>
    </submittedName>
</protein>
<dbReference type="SMART" id="SM00737">
    <property type="entry name" value="ML"/>
    <property type="match status" value="1"/>
</dbReference>
<dbReference type="InParanoid" id="A0A067RPX0"/>
<dbReference type="SUPFAM" id="SSF81296">
    <property type="entry name" value="E set domains"/>
    <property type="match status" value="1"/>
</dbReference>
<accession>A0A067RPX0</accession>
<dbReference type="Pfam" id="PF02221">
    <property type="entry name" value="E1_DerP2_DerF2"/>
    <property type="match status" value="1"/>
</dbReference>
<proteinExistence type="inferred from homology"/>
<comment type="similarity">
    <text evidence="2">Belongs to the NPC2 family.</text>
</comment>